<sequence length="137" mass="16773">MAFKAADIERKYNAKRSRDLFIIVKGNNSDRVHRLNLKRIHQKNDQIVKLVWRRIRYSPLRLFDFISTVVYIYIYDYQFQSFGNMLSELSRIRKKISYIIVQFQRLLISEIMFKYEVSTYFLIASFYRDHIIKIPYI</sequence>
<dbReference type="EMBL" id="HBNS01023976">
    <property type="protein sequence ID" value="CAE4614864.1"/>
    <property type="molecule type" value="Transcribed_RNA"/>
</dbReference>
<proteinExistence type="predicted"/>
<name>A0A6V2GMS0_9STRA</name>
<evidence type="ECO:0000313" key="1">
    <source>
        <dbReference type="EMBL" id="CAE4614862.1"/>
    </source>
</evidence>
<dbReference type="AlphaFoldDB" id="A0A6V2GMS0"/>
<dbReference type="EMBL" id="HBNS01023973">
    <property type="protein sequence ID" value="CAE4614862.1"/>
    <property type="molecule type" value="Transcribed_RNA"/>
</dbReference>
<accession>A0A6V2GMS0</accession>
<protein>
    <submittedName>
        <fullName evidence="2">Uncharacterized protein</fullName>
    </submittedName>
</protein>
<gene>
    <name evidence="1" type="ORF">DBRI00130_LOCUS18919</name>
    <name evidence="2" type="ORF">DBRI00130_LOCUS18920</name>
</gene>
<reference evidence="2" key="1">
    <citation type="submission" date="2021-01" db="EMBL/GenBank/DDBJ databases">
        <authorList>
            <person name="Corre E."/>
            <person name="Pelletier E."/>
            <person name="Niang G."/>
            <person name="Scheremetjew M."/>
            <person name="Finn R."/>
            <person name="Kale V."/>
            <person name="Holt S."/>
            <person name="Cochrane G."/>
            <person name="Meng A."/>
            <person name="Brown T."/>
            <person name="Cohen L."/>
        </authorList>
    </citation>
    <scope>NUCLEOTIDE SEQUENCE</scope>
    <source>
        <strain evidence="2">GSO104</strain>
    </source>
</reference>
<evidence type="ECO:0000313" key="2">
    <source>
        <dbReference type="EMBL" id="CAE4614864.1"/>
    </source>
</evidence>
<organism evidence="2">
    <name type="scientific">Ditylum brightwellii</name>
    <dbReference type="NCBI Taxonomy" id="49249"/>
    <lineage>
        <taxon>Eukaryota</taxon>
        <taxon>Sar</taxon>
        <taxon>Stramenopiles</taxon>
        <taxon>Ochrophyta</taxon>
        <taxon>Bacillariophyta</taxon>
        <taxon>Mediophyceae</taxon>
        <taxon>Lithodesmiophycidae</taxon>
        <taxon>Lithodesmiales</taxon>
        <taxon>Lithodesmiaceae</taxon>
        <taxon>Ditylum</taxon>
    </lineage>
</organism>